<evidence type="ECO:0000256" key="7">
    <source>
        <dbReference type="ARBA" id="ARBA00022679"/>
    </source>
</evidence>
<dbReference type="SUPFAM" id="SSF55729">
    <property type="entry name" value="Acyl-CoA N-acyltransferases (Nat)"/>
    <property type="match status" value="1"/>
</dbReference>
<reference evidence="13" key="1">
    <citation type="submission" date="2021-02" db="EMBL/GenBank/DDBJ databases">
        <authorList>
            <person name="Nowell W R."/>
        </authorList>
    </citation>
    <scope>NUCLEOTIDE SEQUENCE</scope>
</reference>
<evidence type="ECO:0000256" key="6">
    <source>
        <dbReference type="ARBA" id="ARBA00022490"/>
    </source>
</evidence>
<accession>A0A814XGF6</accession>
<dbReference type="Gene3D" id="3.40.630.30">
    <property type="match status" value="1"/>
</dbReference>
<dbReference type="CDD" id="cd04301">
    <property type="entry name" value="NAT_SF"/>
    <property type="match status" value="1"/>
</dbReference>
<dbReference type="GO" id="GO:0010485">
    <property type="term" value="F:histone H4 acetyltransferase activity"/>
    <property type="evidence" value="ECO:0007669"/>
    <property type="project" value="InterPro"/>
</dbReference>
<keyword evidence="6" id="KW-0963">Cytoplasm</keyword>
<dbReference type="Pfam" id="PF00583">
    <property type="entry name" value="Acetyltransf_1"/>
    <property type="match status" value="1"/>
</dbReference>
<comment type="caution">
    <text evidence="13">The sequence shown here is derived from an EMBL/GenBank/DDBJ whole genome shotgun (WGS) entry which is preliminary data.</text>
</comment>
<gene>
    <name evidence="13" type="ORF">GPM918_LOCUS24198</name>
    <name evidence="14" type="ORF">SRO942_LOCUS24199</name>
</gene>
<dbReference type="Proteomes" id="UP000681722">
    <property type="component" value="Unassembled WGS sequence"/>
</dbReference>
<dbReference type="EMBL" id="CAJNOQ010008933">
    <property type="protein sequence ID" value="CAF1210773.1"/>
    <property type="molecule type" value="Genomic_DNA"/>
</dbReference>
<dbReference type="GO" id="GO:0043998">
    <property type="term" value="F:histone H2A acetyltransferase activity"/>
    <property type="evidence" value="ECO:0007669"/>
    <property type="project" value="InterPro"/>
</dbReference>
<organism evidence="13 15">
    <name type="scientific">Didymodactylos carnosus</name>
    <dbReference type="NCBI Taxonomy" id="1234261"/>
    <lineage>
        <taxon>Eukaryota</taxon>
        <taxon>Metazoa</taxon>
        <taxon>Spiralia</taxon>
        <taxon>Gnathifera</taxon>
        <taxon>Rotifera</taxon>
        <taxon>Eurotatoria</taxon>
        <taxon>Bdelloidea</taxon>
        <taxon>Philodinida</taxon>
        <taxon>Philodinidae</taxon>
        <taxon>Didymodactylos</taxon>
    </lineage>
</organism>
<comment type="similarity">
    <text evidence="3">Belongs to the acetyltransferase family. NAA40 subfamily.</text>
</comment>
<evidence type="ECO:0000256" key="9">
    <source>
        <dbReference type="ARBA" id="ARBA00023315"/>
    </source>
</evidence>
<dbReference type="OrthoDB" id="424551at2759"/>
<dbReference type="GO" id="GO:0005737">
    <property type="term" value="C:cytoplasm"/>
    <property type="evidence" value="ECO:0007669"/>
    <property type="project" value="UniProtKB-SubCell"/>
</dbReference>
<evidence type="ECO:0000313" key="14">
    <source>
        <dbReference type="EMBL" id="CAF3974820.1"/>
    </source>
</evidence>
<dbReference type="InterPro" id="IPR039949">
    <property type="entry name" value="NAA40"/>
</dbReference>
<dbReference type="GO" id="GO:1990189">
    <property type="term" value="F:protein N-terminal-serine acetyltransferase activity"/>
    <property type="evidence" value="ECO:0007669"/>
    <property type="project" value="UniProtKB-EC"/>
</dbReference>
<sequence length="221" mass="26687">MYRKSHRYKRTIKQKNKNDYRCLVNNAKKLSIENLRQQISSYLSYEVDKVDLAQVDKKKFDFNVTFGQILNANQMRDIFELFENNMKSFYDISNSSYDPIEKRAELFHRDSRYLLVNDTTDHIVAYSHFRFDIDFKLPVIYIYEIQVTKAYQNLRLGRQIMIILEHLCQLNKMKKLILTVKKSNVHALKFYYRLDYRKDTSDPNDSDTETEYDYFILSKTI</sequence>
<keyword evidence="8" id="KW-0539">Nucleus</keyword>
<protein>
    <recommendedName>
        <fullName evidence="5">N-alpha-acetyltransferase 40</fullName>
        <ecNumber evidence="4">2.3.1.257</ecNumber>
    </recommendedName>
</protein>
<evidence type="ECO:0000313" key="15">
    <source>
        <dbReference type="Proteomes" id="UP000663829"/>
    </source>
</evidence>
<keyword evidence="15" id="KW-1185">Reference proteome</keyword>
<dbReference type="GO" id="GO:0005634">
    <property type="term" value="C:nucleus"/>
    <property type="evidence" value="ECO:0007669"/>
    <property type="project" value="UniProtKB-SubCell"/>
</dbReference>
<evidence type="ECO:0000256" key="8">
    <source>
        <dbReference type="ARBA" id="ARBA00023242"/>
    </source>
</evidence>
<feature type="domain" description="N-acetyltransferase" evidence="12">
    <location>
        <begin position="76"/>
        <end position="221"/>
    </location>
</feature>
<keyword evidence="7" id="KW-0808">Transferase</keyword>
<evidence type="ECO:0000259" key="12">
    <source>
        <dbReference type="PROSITE" id="PS51186"/>
    </source>
</evidence>
<keyword evidence="9" id="KW-0012">Acyltransferase</keyword>
<dbReference type="PANTHER" id="PTHR20531">
    <property type="entry name" value="N-ALPHA-ACETYLTRANSFERASE 40"/>
    <property type="match status" value="1"/>
</dbReference>
<comment type="catalytic activity">
    <reaction evidence="11">
        <text>N-terminal L-seryl-[histone H4] + acetyl-CoA = N-terminal N(alpha)-acetyl-L-seryl-[histone H4] + CoA + H(+)</text>
        <dbReference type="Rhea" id="RHEA:50596"/>
        <dbReference type="Rhea" id="RHEA-COMP:12740"/>
        <dbReference type="Rhea" id="RHEA-COMP:12743"/>
        <dbReference type="ChEBI" id="CHEBI:15378"/>
        <dbReference type="ChEBI" id="CHEBI:57287"/>
        <dbReference type="ChEBI" id="CHEBI:57288"/>
        <dbReference type="ChEBI" id="CHEBI:64738"/>
        <dbReference type="ChEBI" id="CHEBI:83690"/>
        <dbReference type="EC" id="2.3.1.257"/>
    </reaction>
</comment>
<dbReference type="InterPro" id="IPR016181">
    <property type="entry name" value="Acyl_CoA_acyltransferase"/>
</dbReference>
<evidence type="ECO:0000313" key="13">
    <source>
        <dbReference type="EMBL" id="CAF1210773.1"/>
    </source>
</evidence>
<dbReference type="InterPro" id="IPR000182">
    <property type="entry name" value="GNAT_dom"/>
</dbReference>
<evidence type="ECO:0000256" key="11">
    <source>
        <dbReference type="ARBA" id="ARBA00049524"/>
    </source>
</evidence>
<dbReference type="PANTHER" id="PTHR20531:SF1">
    <property type="entry name" value="N-ALPHA-ACETYLTRANSFERASE 40"/>
    <property type="match status" value="1"/>
</dbReference>
<dbReference type="PROSITE" id="PS51186">
    <property type="entry name" value="GNAT"/>
    <property type="match status" value="1"/>
</dbReference>
<dbReference type="AlphaFoldDB" id="A0A814XGF6"/>
<evidence type="ECO:0000256" key="2">
    <source>
        <dbReference type="ARBA" id="ARBA00004496"/>
    </source>
</evidence>
<evidence type="ECO:0000256" key="4">
    <source>
        <dbReference type="ARBA" id="ARBA00012950"/>
    </source>
</evidence>
<dbReference type="EC" id="2.3.1.257" evidence="4"/>
<comment type="catalytic activity">
    <reaction evidence="10">
        <text>N-terminal L-seryl-[histone H2A] + acetyl-CoA = N-terminal N(alpha)-acetyl-L-seryl-[histone H2A] + CoA + H(+)</text>
        <dbReference type="Rhea" id="RHEA:50600"/>
        <dbReference type="Rhea" id="RHEA-COMP:12742"/>
        <dbReference type="Rhea" id="RHEA-COMP:12744"/>
        <dbReference type="ChEBI" id="CHEBI:15378"/>
        <dbReference type="ChEBI" id="CHEBI:57287"/>
        <dbReference type="ChEBI" id="CHEBI:57288"/>
        <dbReference type="ChEBI" id="CHEBI:64738"/>
        <dbReference type="ChEBI" id="CHEBI:83690"/>
        <dbReference type="EC" id="2.3.1.257"/>
    </reaction>
</comment>
<evidence type="ECO:0000256" key="10">
    <source>
        <dbReference type="ARBA" id="ARBA00047821"/>
    </source>
</evidence>
<comment type="subcellular location">
    <subcellularLocation>
        <location evidence="2">Cytoplasm</location>
    </subcellularLocation>
    <subcellularLocation>
        <location evidence="1">Nucleus</location>
    </subcellularLocation>
</comment>
<evidence type="ECO:0000256" key="3">
    <source>
        <dbReference type="ARBA" id="ARBA00008870"/>
    </source>
</evidence>
<dbReference type="EMBL" id="CAJOBC010008934">
    <property type="protein sequence ID" value="CAF3974820.1"/>
    <property type="molecule type" value="Genomic_DNA"/>
</dbReference>
<evidence type="ECO:0000256" key="1">
    <source>
        <dbReference type="ARBA" id="ARBA00004123"/>
    </source>
</evidence>
<name>A0A814XGF6_9BILA</name>
<proteinExistence type="inferred from homology"/>
<evidence type="ECO:0000256" key="5">
    <source>
        <dbReference type="ARBA" id="ARBA00015043"/>
    </source>
</evidence>
<dbReference type="Proteomes" id="UP000663829">
    <property type="component" value="Unassembled WGS sequence"/>
</dbReference>